<dbReference type="EMBL" id="CP162511">
    <property type="protein sequence ID" value="XDI07050.1"/>
    <property type="molecule type" value="Genomic_DNA"/>
</dbReference>
<feature type="compositionally biased region" description="Low complexity" evidence="1">
    <location>
        <begin position="176"/>
        <end position="187"/>
    </location>
</feature>
<proteinExistence type="predicted"/>
<sequence length="383" mass="41692">MPENIEAWWSRRQRSKGVEVPYPVGSYREAWAPYAVLKRQYHPDLNRGITLTQIPPAADVYLTWQCEVGHYFIATPAEQRSRPGGGVRRRSVWCTLCTLLANPPRIAPAKPPVAEKAPAPMHHPVGPATTQRAAPQTPPPRRRRAATGLPSSHASPGSGLAAQRALSTESRRRAPLSRSGGSASRGGPPSPPRVQSPTPSPSASVPGSIEWLESSGAVIDEAPVVRAPGQAFWSARAPKPASAAEAELRQRLGRRVDLDLGLNAVAVRQPFFGRHEVWPDFVLAELAVAVEFDTPGRFGLEHLGSRLDVDRRKDRLLRAVGWEVVRIRCGSLPLLGEHDIEAAGVSARLVDRLLDRLREVRGPFLVDAYLREPGSERTPGDGA</sequence>
<evidence type="ECO:0008006" key="3">
    <source>
        <dbReference type="Google" id="ProtNLM"/>
    </source>
</evidence>
<accession>A0AB39BKZ1</accession>
<organism evidence="2">
    <name type="scientific">Herbiconiux sp. A18JL235</name>
    <dbReference type="NCBI Taxonomy" id="3152363"/>
    <lineage>
        <taxon>Bacteria</taxon>
        <taxon>Bacillati</taxon>
        <taxon>Actinomycetota</taxon>
        <taxon>Actinomycetes</taxon>
        <taxon>Micrococcales</taxon>
        <taxon>Microbacteriaceae</taxon>
        <taxon>Herbiconiux</taxon>
    </lineage>
</organism>
<dbReference type="RefSeq" id="WP_368499426.1">
    <property type="nucleotide sequence ID" value="NZ_CP162511.1"/>
</dbReference>
<gene>
    <name evidence="2" type="ORF">ABFY20_08110</name>
</gene>
<feature type="compositionally biased region" description="Pro residues" evidence="1">
    <location>
        <begin position="188"/>
        <end position="200"/>
    </location>
</feature>
<dbReference type="AlphaFoldDB" id="A0AB39BKZ1"/>
<name>A0AB39BKZ1_9MICO</name>
<reference evidence="2" key="1">
    <citation type="submission" date="2024-05" db="EMBL/GenBank/DDBJ databases">
        <title>Herbiconiux sp. A18JL235.</title>
        <authorList>
            <person name="Zhang G."/>
        </authorList>
    </citation>
    <scope>NUCLEOTIDE SEQUENCE</scope>
    <source>
        <strain evidence="2">A18JL235</strain>
    </source>
</reference>
<protein>
    <recommendedName>
        <fullName evidence="3">Zinc-ribbon domain-containing protein</fullName>
    </recommendedName>
</protein>
<feature type="region of interest" description="Disordered" evidence="1">
    <location>
        <begin position="105"/>
        <end position="208"/>
    </location>
</feature>
<evidence type="ECO:0000256" key="1">
    <source>
        <dbReference type="SAM" id="MobiDB-lite"/>
    </source>
</evidence>
<evidence type="ECO:0000313" key="2">
    <source>
        <dbReference type="EMBL" id="XDI07050.1"/>
    </source>
</evidence>